<evidence type="ECO:0000256" key="9">
    <source>
        <dbReference type="ARBA" id="ARBA00023146"/>
    </source>
</evidence>
<dbReference type="InterPro" id="IPR024909">
    <property type="entry name" value="Cys-tRNA/MSH_ligase"/>
</dbReference>
<evidence type="ECO:0000256" key="4">
    <source>
        <dbReference type="ARBA" id="ARBA00022723"/>
    </source>
</evidence>
<evidence type="ECO:0000256" key="1">
    <source>
        <dbReference type="ARBA" id="ARBA00001947"/>
    </source>
</evidence>
<evidence type="ECO:0000256" key="8">
    <source>
        <dbReference type="ARBA" id="ARBA00022917"/>
    </source>
</evidence>
<dbReference type="EMBL" id="CAEZWM010000214">
    <property type="protein sequence ID" value="CAB4669583.1"/>
    <property type="molecule type" value="Genomic_DNA"/>
</dbReference>
<dbReference type="InterPro" id="IPR015803">
    <property type="entry name" value="Cys-tRNA-ligase"/>
</dbReference>
<dbReference type="GO" id="GO:0005829">
    <property type="term" value="C:cytosol"/>
    <property type="evidence" value="ECO:0007669"/>
    <property type="project" value="TreeGrafter"/>
</dbReference>
<keyword evidence="7" id="KW-0067">ATP-binding</keyword>
<keyword evidence="5" id="KW-0547">Nucleotide-binding</keyword>
<dbReference type="GO" id="GO:0006423">
    <property type="term" value="P:cysteinyl-tRNA aminoacylation"/>
    <property type="evidence" value="ECO:0007669"/>
    <property type="project" value="InterPro"/>
</dbReference>
<dbReference type="Pfam" id="PF01406">
    <property type="entry name" value="tRNA-synt_1e"/>
    <property type="match status" value="1"/>
</dbReference>
<evidence type="ECO:0000256" key="5">
    <source>
        <dbReference type="ARBA" id="ARBA00022741"/>
    </source>
</evidence>
<evidence type="ECO:0000256" key="6">
    <source>
        <dbReference type="ARBA" id="ARBA00022833"/>
    </source>
</evidence>
<dbReference type="PANTHER" id="PTHR10890:SF3">
    <property type="entry name" value="CYSTEINE--TRNA LIGASE, CYTOPLASMIC"/>
    <property type="match status" value="1"/>
</dbReference>
<reference evidence="12" key="1">
    <citation type="submission" date="2020-05" db="EMBL/GenBank/DDBJ databases">
        <authorList>
            <person name="Chiriac C."/>
            <person name="Salcher M."/>
            <person name="Ghai R."/>
            <person name="Kavagutti S V."/>
        </authorList>
    </citation>
    <scope>NUCLEOTIDE SEQUENCE</scope>
</reference>
<feature type="domain" description="tRNA synthetases class I catalytic" evidence="11">
    <location>
        <begin position="22"/>
        <end position="313"/>
    </location>
</feature>
<dbReference type="GO" id="GO:0005524">
    <property type="term" value="F:ATP binding"/>
    <property type="evidence" value="ECO:0007669"/>
    <property type="project" value="UniProtKB-KW"/>
</dbReference>
<evidence type="ECO:0000256" key="7">
    <source>
        <dbReference type="ARBA" id="ARBA00022840"/>
    </source>
</evidence>
<keyword evidence="9" id="KW-0030">Aminoacyl-tRNA synthetase</keyword>
<dbReference type="GO" id="GO:0046872">
    <property type="term" value="F:metal ion binding"/>
    <property type="evidence" value="ECO:0007669"/>
    <property type="project" value="UniProtKB-KW"/>
</dbReference>
<dbReference type="CDD" id="cd00672">
    <property type="entry name" value="CysRS_core"/>
    <property type="match status" value="1"/>
</dbReference>
<dbReference type="Gene3D" id="1.20.120.640">
    <property type="entry name" value="Anticodon-binding domain of a subclass of class I aminoacyl-tRNA synthetases"/>
    <property type="match status" value="1"/>
</dbReference>
<keyword evidence="4" id="KW-0479">Metal-binding</keyword>
<dbReference type="InterPro" id="IPR032678">
    <property type="entry name" value="tRNA-synt_1_cat_dom"/>
</dbReference>
<dbReference type="EC" id="6.1.1.16" evidence="2"/>
<dbReference type="SUPFAM" id="SSF52374">
    <property type="entry name" value="Nucleotidylyl transferase"/>
    <property type="match status" value="1"/>
</dbReference>
<dbReference type="InterPro" id="IPR014729">
    <property type="entry name" value="Rossmann-like_a/b/a_fold"/>
</dbReference>
<organism evidence="12">
    <name type="scientific">freshwater metagenome</name>
    <dbReference type="NCBI Taxonomy" id="449393"/>
    <lineage>
        <taxon>unclassified sequences</taxon>
        <taxon>metagenomes</taxon>
        <taxon>ecological metagenomes</taxon>
    </lineage>
</organism>
<dbReference type="AlphaFoldDB" id="A0A6J6MAU6"/>
<evidence type="ECO:0000313" key="12">
    <source>
        <dbReference type="EMBL" id="CAB4669583.1"/>
    </source>
</evidence>
<gene>
    <name evidence="12" type="ORF">UFOPK2242_01383</name>
</gene>
<dbReference type="NCBIfam" id="TIGR00435">
    <property type="entry name" value="cysS"/>
    <property type="match status" value="1"/>
</dbReference>
<dbReference type="GO" id="GO:0004817">
    <property type="term" value="F:cysteine-tRNA ligase activity"/>
    <property type="evidence" value="ECO:0007669"/>
    <property type="project" value="UniProtKB-EC"/>
</dbReference>
<accession>A0A6J6MAU6</accession>
<evidence type="ECO:0000259" key="11">
    <source>
        <dbReference type="Pfam" id="PF01406"/>
    </source>
</evidence>
<keyword evidence="3" id="KW-0436">Ligase</keyword>
<evidence type="ECO:0000256" key="3">
    <source>
        <dbReference type="ARBA" id="ARBA00022598"/>
    </source>
</evidence>
<proteinExistence type="inferred from homology"/>
<evidence type="ECO:0000256" key="2">
    <source>
        <dbReference type="ARBA" id="ARBA00012832"/>
    </source>
</evidence>
<comment type="cofactor">
    <cofactor evidence="1">
        <name>Zn(2+)</name>
        <dbReference type="ChEBI" id="CHEBI:29105"/>
    </cofactor>
</comment>
<dbReference type="PANTHER" id="PTHR10890">
    <property type="entry name" value="CYSTEINYL-TRNA SYNTHETASE"/>
    <property type="match status" value="1"/>
</dbReference>
<name>A0A6J6MAU6_9ZZZZ</name>
<dbReference type="Gene3D" id="3.40.50.620">
    <property type="entry name" value="HUPs"/>
    <property type="match status" value="1"/>
</dbReference>
<keyword evidence="6" id="KW-0862">Zinc</keyword>
<evidence type="ECO:0000256" key="10">
    <source>
        <dbReference type="ARBA" id="ARBA00031499"/>
    </source>
</evidence>
<protein>
    <recommendedName>
        <fullName evidence="2">cysteine--tRNA ligase</fullName>
        <ecNumber evidence="2">6.1.1.16</ecNumber>
    </recommendedName>
    <alternativeName>
        <fullName evidence="10">Cysteinyl-tRNA synthetase</fullName>
    </alternativeName>
</protein>
<sequence length="402" mass="44344">MALRLWDTASRDFKDFEPGPIVTMYVCGITPYDSTHLGHAATYLTYDLLIRRLEDLGHEVRMVRNVTDVDDSILPKARELGIPYLELAEAELTRFRRDMRQLGMRPAYAEPRATETIDRIIELVEQLLDSGHAYLTAGTAYFDVSTAPNFGDLSHYPRDQMLRLARARGGNPDDPHRRDPLDFVLWQPSLSDEPAWRAPFGVGRPGWHIECSAMATQELGETIDLHGGGTDLIFPHHECEIAQSEAITGKPFVKHWLHSAMVAYEGEKMSKSLGNLVFVSDLLEQADPRAIRLALMHHHYRSGFEWHDTGIQDGTALLHRLLAAAQASGNPDPAPFAERVRSALDNDLDAPTALEALDDLASAILSDGSEGSDSAAVQELCSLSALIGVDLSTPFSIGAIAL</sequence>
<dbReference type="PRINTS" id="PR00983">
    <property type="entry name" value="TRNASYNTHCYS"/>
</dbReference>
<keyword evidence="8" id="KW-0648">Protein biosynthesis</keyword>
<dbReference type="HAMAP" id="MF_00041">
    <property type="entry name" value="Cys_tRNA_synth"/>
    <property type="match status" value="1"/>
</dbReference>